<evidence type="ECO:0000313" key="3">
    <source>
        <dbReference type="Proteomes" id="UP000824120"/>
    </source>
</evidence>
<feature type="coiled-coil region" evidence="1">
    <location>
        <begin position="93"/>
        <end position="120"/>
    </location>
</feature>
<sequence length="166" mass="19302">MSLLYQLYFDVANFLDLTLIELLDTEVPIDLPSLIIKHMHRVLNQDKNGHVLSYGFWMASIFETFDVPIQVWDSQSVKDVVERVNRMALHVSMRRLDTPLQRLQHQLAEKENELATMMTTHQIEKETWEARVVALQHELTQKRTANIVIVRHLTQLVTTPNPSSTS</sequence>
<protein>
    <submittedName>
        <fullName evidence="2">Uncharacterized protein</fullName>
    </submittedName>
</protein>
<keyword evidence="1" id="KW-0175">Coiled coil</keyword>
<organism evidence="2 3">
    <name type="scientific">Solanum commersonii</name>
    <name type="common">Commerson's wild potato</name>
    <name type="synonym">Commerson's nightshade</name>
    <dbReference type="NCBI Taxonomy" id="4109"/>
    <lineage>
        <taxon>Eukaryota</taxon>
        <taxon>Viridiplantae</taxon>
        <taxon>Streptophyta</taxon>
        <taxon>Embryophyta</taxon>
        <taxon>Tracheophyta</taxon>
        <taxon>Spermatophyta</taxon>
        <taxon>Magnoliopsida</taxon>
        <taxon>eudicotyledons</taxon>
        <taxon>Gunneridae</taxon>
        <taxon>Pentapetalae</taxon>
        <taxon>asterids</taxon>
        <taxon>lamiids</taxon>
        <taxon>Solanales</taxon>
        <taxon>Solanaceae</taxon>
        <taxon>Solanoideae</taxon>
        <taxon>Solaneae</taxon>
        <taxon>Solanum</taxon>
    </lineage>
</organism>
<dbReference type="OrthoDB" id="1322494at2759"/>
<dbReference type="Proteomes" id="UP000824120">
    <property type="component" value="Chromosome 6"/>
</dbReference>
<keyword evidence="3" id="KW-1185">Reference proteome</keyword>
<name>A0A9J5YM78_SOLCO</name>
<comment type="caution">
    <text evidence="2">The sequence shown here is derived from an EMBL/GenBank/DDBJ whole genome shotgun (WGS) entry which is preliminary data.</text>
</comment>
<gene>
    <name evidence="2" type="ORF">H5410_031400</name>
</gene>
<accession>A0A9J5YM78</accession>
<evidence type="ECO:0000313" key="2">
    <source>
        <dbReference type="EMBL" id="KAG5600030.1"/>
    </source>
</evidence>
<dbReference type="AlphaFoldDB" id="A0A9J5YM78"/>
<dbReference type="EMBL" id="JACXVP010000006">
    <property type="protein sequence ID" value="KAG5600030.1"/>
    <property type="molecule type" value="Genomic_DNA"/>
</dbReference>
<proteinExistence type="predicted"/>
<reference evidence="2 3" key="1">
    <citation type="submission" date="2020-09" db="EMBL/GenBank/DDBJ databases">
        <title>De no assembly of potato wild relative species, Solanum commersonii.</title>
        <authorList>
            <person name="Cho K."/>
        </authorList>
    </citation>
    <scope>NUCLEOTIDE SEQUENCE [LARGE SCALE GENOMIC DNA]</scope>
    <source>
        <strain evidence="2">LZ3.2</strain>
        <tissue evidence="2">Leaf</tissue>
    </source>
</reference>
<evidence type="ECO:0000256" key="1">
    <source>
        <dbReference type="SAM" id="Coils"/>
    </source>
</evidence>